<comment type="caution">
    <text evidence="2">Lacks conserved residue(s) required for the propagation of feature annotation.</text>
</comment>
<dbReference type="PANTHER" id="PTHR13769:SF5">
    <property type="entry name" value="APOLIPOPROTEIN B-100-RELATED"/>
    <property type="match status" value="1"/>
</dbReference>
<sequence>MGDSKLCLLLLLSISASALARRYKTLQKYKYRYEAETYDKQNIYLLSQVETEVPQTCSFIVRTTGCSLSEVVGTDSEGNPVFRSTPSSGDFAGVYDVKLYPEDDETTTILNIKRGIISALAVPLEEDENKYMPTIHGMCKTYYTVNAREDIATDITLNRDLSSCDTLGPMRDYTSPLALISGMLFRCLFSALPPCSQTCNYKFDNEKKHMTSGSSKLYTRLCKMLLTTHLKRTISKWSLKVTIINYGHVCLCIIADTVRGLYMETVEETSVIKDKDANLSLLRELATLPETEGERRAHLLHKLVSMVHRMKAETLSPTIPEVLALSRVLTYQVLAQCGTPECGSAIMQVLRTFDTSSLNADATVFAMGLMYNPSALLICDMVEMAKYNPSKPIMYALSNVVKR</sequence>
<dbReference type="SUPFAM" id="SSF56968">
    <property type="entry name" value="Lipovitellin-phosvitin complex, beta-sheet shell regions"/>
    <property type="match status" value="1"/>
</dbReference>
<organism evidence="5 6">
    <name type="scientific">Monopterus albus</name>
    <name type="common">Swamp eel</name>
    <dbReference type="NCBI Taxonomy" id="43700"/>
    <lineage>
        <taxon>Eukaryota</taxon>
        <taxon>Metazoa</taxon>
        <taxon>Chordata</taxon>
        <taxon>Craniata</taxon>
        <taxon>Vertebrata</taxon>
        <taxon>Euteleostomi</taxon>
        <taxon>Actinopterygii</taxon>
        <taxon>Neopterygii</taxon>
        <taxon>Teleostei</taxon>
        <taxon>Neoteleostei</taxon>
        <taxon>Acanthomorphata</taxon>
        <taxon>Anabantaria</taxon>
        <taxon>Synbranchiformes</taxon>
        <taxon>Synbranchidae</taxon>
        <taxon>Monopterus</taxon>
    </lineage>
</organism>
<dbReference type="GO" id="GO:0042632">
    <property type="term" value="P:cholesterol homeostasis"/>
    <property type="evidence" value="ECO:0007669"/>
    <property type="project" value="TreeGrafter"/>
</dbReference>
<dbReference type="Ensembl" id="ENSMALT00000032985.1">
    <property type="protein sequence ID" value="ENSMALP00000032426.1"/>
    <property type="gene ID" value="ENSMALG00000022338.1"/>
</dbReference>
<dbReference type="Gene3D" id="2.30.230.10">
    <property type="entry name" value="Lipovitellin, beta-sheet shell regions, chain A"/>
    <property type="match status" value="1"/>
</dbReference>
<dbReference type="PROSITE" id="PS51211">
    <property type="entry name" value="VITELLOGENIN"/>
    <property type="match status" value="1"/>
</dbReference>
<dbReference type="GO" id="GO:0030301">
    <property type="term" value="P:cholesterol transport"/>
    <property type="evidence" value="ECO:0007669"/>
    <property type="project" value="TreeGrafter"/>
</dbReference>
<evidence type="ECO:0000259" key="4">
    <source>
        <dbReference type="PROSITE" id="PS51211"/>
    </source>
</evidence>
<dbReference type="AlphaFoldDB" id="A0A3Q3KQI4"/>
<dbReference type="GO" id="GO:0006642">
    <property type="term" value="P:triglyceride mobilization"/>
    <property type="evidence" value="ECO:0007669"/>
    <property type="project" value="TreeGrafter"/>
</dbReference>
<evidence type="ECO:0000256" key="3">
    <source>
        <dbReference type="SAM" id="SignalP"/>
    </source>
</evidence>
<evidence type="ECO:0000313" key="6">
    <source>
        <dbReference type="Proteomes" id="UP000261600"/>
    </source>
</evidence>
<dbReference type="GO" id="GO:0034361">
    <property type="term" value="C:very-low-density lipoprotein particle"/>
    <property type="evidence" value="ECO:0007669"/>
    <property type="project" value="TreeGrafter"/>
</dbReference>
<dbReference type="GO" id="GO:0120020">
    <property type="term" value="F:cholesterol transfer activity"/>
    <property type="evidence" value="ECO:0007669"/>
    <property type="project" value="TreeGrafter"/>
</dbReference>
<reference evidence="5" key="1">
    <citation type="submission" date="2025-08" db="UniProtKB">
        <authorList>
            <consortium name="Ensembl"/>
        </authorList>
    </citation>
    <scope>IDENTIFICATION</scope>
</reference>
<dbReference type="PANTHER" id="PTHR13769">
    <property type="entry name" value="APOLIPOPROTEIN B"/>
    <property type="match status" value="1"/>
</dbReference>
<dbReference type="STRING" id="43700.ENSMALP00000032426"/>
<dbReference type="InterPro" id="IPR001747">
    <property type="entry name" value="Vitellogenin_N"/>
</dbReference>
<proteinExistence type="predicted"/>
<dbReference type="Proteomes" id="UP000261600">
    <property type="component" value="Unplaced"/>
</dbReference>
<keyword evidence="1 3" id="KW-0732">Signal</keyword>
<reference evidence="5" key="2">
    <citation type="submission" date="2025-09" db="UniProtKB">
        <authorList>
            <consortium name="Ensembl"/>
        </authorList>
    </citation>
    <scope>IDENTIFICATION</scope>
</reference>
<dbReference type="Pfam" id="PF01347">
    <property type="entry name" value="Vitellogenin_N"/>
    <property type="match status" value="1"/>
</dbReference>
<dbReference type="GO" id="GO:0034359">
    <property type="term" value="C:mature chylomicron"/>
    <property type="evidence" value="ECO:0007669"/>
    <property type="project" value="TreeGrafter"/>
</dbReference>
<dbReference type="InterPro" id="IPR052418">
    <property type="entry name" value="Apolipoprotein_B"/>
</dbReference>
<dbReference type="GO" id="GO:0050750">
    <property type="term" value="F:low-density lipoprotein particle receptor binding"/>
    <property type="evidence" value="ECO:0007669"/>
    <property type="project" value="TreeGrafter"/>
</dbReference>
<feature type="chain" id="PRO_5018584752" description="Vitellogenin domain-containing protein" evidence="3">
    <location>
        <begin position="21"/>
        <end position="403"/>
    </location>
</feature>
<dbReference type="GO" id="GO:0042953">
    <property type="term" value="P:lipoprotein transport"/>
    <property type="evidence" value="ECO:0007669"/>
    <property type="project" value="TreeGrafter"/>
</dbReference>
<feature type="signal peptide" evidence="3">
    <location>
        <begin position="1"/>
        <end position="20"/>
    </location>
</feature>
<protein>
    <recommendedName>
        <fullName evidence="4">Vitellogenin domain-containing protein</fullName>
    </recommendedName>
</protein>
<dbReference type="SUPFAM" id="SSF48431">
    <property type="entry name" value="Lipovitellin-phosvitin complex, superhelical domain"/>
    <property type="match status" value="1"/>
</dbReference>
<dbReference type="InterPro" id="IPR011030">
    <property type="entry name" value="Lipovitellin_superhlx_dom"/>
</dbReference>
<feature type="domain" description="Vitellogenin" evidence="4">
    <location>
        <begin position="43"/>
        <end position="403"/>
    </location>
</feature>
<name>A0A3Q3KQI4_MONAL</name>
<evidence type="ECO:0000313" key="5">
    <source>
        <dbReference type="Ensembl" id="ENSMALP00000032426.1"/>
    </source>
</evidence>
<dbReference type="GO" id="GO:0034362">
    <property type="term" value="C:low-density lipoprotein particle"/>
    <property type="evidence" value="ECO:0007669"/>
    <property type="project" value="TreeGrafter"/>
</dbReference>
<keyword evidence="6" id="KW-1185">Reference proteome</keyword>
<dbReference type="Gene3D" id="1.25.10.20">
    <property type="entry name" value="Vitellinogen, superhelical"/>
    <property type="match status" value="1"/>
</dbReference>
<accession>A0A3Q3KQI4</accession>
<dbReference type="InterPro" id="IPR015819">
    <property type="entry name" value="Lipid_transp_b-sht_shell"/>
</dbReference>
<evidence type="ECO:0000256" key="1">
    <source>
        <dbReference type="ARBA" id="ARBA00022729"/>
    </source>
</evidence>
<evidence type="ECO:0000256" key="2">
    <source>
        <dbReference type="PROSITE-ProRule" id="PRU00557"/>
    </source>
</evidence>
<dbReference type="InterPro" id="IPR015816">
    <property type="entry name" value="Vitellinogen_b-sht_N"/>
</dbReference>